<evidence type="ECO:0000256" key="3">
    <source>
        <dbReference type="ARBA" id="ARBA00022722"/>
    </source>
</evidence>
<evidence type="ECO:0000256" key="2">
    <source>
        <dbReference type="ARBA" id="ARBA00022649"/>
    </source>
</evidence>
<dbReference type="AlphaFoldDB" id="A0A7V5XGL9"/>
<evidence type="ECO:0000256" key="4">
    <source>
        <dbReference type="ARBA" id="ARBA00022741"/>
    </source>
</evidence>
<dbReference type="GO" id="GO:0000166">
    <property type="term" value="F:nucleotide binding"/>
    <property type="evidence" value="ECO:0007669"/>
    <property type="project" value="UniProtKB-KW"/>
</dbReference>
<keyword evidence="2" id="KW-1277">Toxin-antitoxin system</keyword>
<dbReference type="GO" id="GO:0004540">
    <property type="term" value="F:RNA nuclease activity"/>
    <property type="evidence" value="ECO:0007669"/>
    <property type="project" value="InterPro"/>
</dbReference>
<keyword evidence="1" id="KW-0597">Phosphoprotein</keyword>
<dbReference type="Pfam" id="PF01934">
    <property type="entry name" value="HepT-like"/>
    <property type="match status" value="1"/>
</dbReference>
<dbReference type="PANTHER" id="PTHR34139">
    <property type="entry name" value="UPF0331 PROTEIN MJ0127"/>
    <property type="match status" value="1"/>
</dbReference>
<comment type="similarity">
    <text evidence="6">Belongs to the HepT RNase toxin family.</text>
</comment>
<dbReference type="EMBL" id="DRWR01000069">
    <property type="protein sequence ID" value="HHQ15923.1"/>
    <property type="molecule type" value="Genomic_DNA"/>
</dbReference>
<evidence type="ECO:0000256" key="5">
    <source>
        <dbReference type="ARBA" id="ARBA00022801"/>
    </source>
</evidence>
<evidence type="ECO:0000256" key="1">
    <source>
        <dbReference type="ARBA" id="ARBA00022553"/>
    </source>
</evidence>
<dbReference type="Gene3D" id="1.20.120.580">
    <property type="entry name" value="bsu32300-like"/>
    <property type="match status" value="1"/>
</dbReference>
<dbReference type="InterPro" id="IPR008201">
    <property type="entry name" value="HepT-like"/>
</dbReference>
<keyword evidence="3" id="KW-0540">Nuclease</keyword>
<organism evidence="7">
    <name type="scientific">Thermodesulfobacterium geofontis</name>
    <dbReference type="NCBI Taxonomy" id="1295609"/>
    <lineage>
        <taxon>Bacteria</taxon>
        <taxon>Pseudomonadati</taxon>
        <taxon>Thermodesulfobacteriota</taxon>
        <taxon>Thermodesulfobacteria</taxon>
        <taxon>Thermodesulfobacteriales</taxon>
        <taxon>Thermodesulfobacteriaceae</taxon>
        <taxon>Thermodesulfobacterium</taxon>
    </lineage>
</organism>
<comment type="caution">
    <text evidence="7">The sequence shown here is derived from an EMBL/GenBank/DDBJ whole genome shotgun (WGS) entry which is preliminary data.</text>
</comment>
<dbReference type="InterPro" id="IPR037038">
    <property type="entry name" value="HepT-like_sf"/>
</dbReference>
<protein>
    <submittedName>
        <fullName evidence="7">DUF86 domain-containing protein</fullName>
    </submittedName>
</protein>
<accession>A0A7V5XGL9</accession>
<name>A0A7V5XGL9_9BACT</name>
<keyword evidence="4" id="KW-0547">Nucleotide-binding</keyword>
<dbReference type="InterPro" id="IPR051813">
    <property type="entry name" value="HepT_RNase_toxin"/>
</dbReference>
<reference evidence="7" key="1">
    <citation type="journal article" date="2020" name="mSystems">
        <title>Genome- and Community-Level Interaction Insights into Carbon Utilization and Element Cycling Functions of Hydrothermarchaeota in Hydrothermal Sediment.</title>
        <authorList>
            <person name="Zhou Z."/>
            <person name="Liu Y."/>
            <person name="Xu W."/>
            <person name="Pan J."/>
            <person name="Luo Z.H."/>
            <person name="Li M."/>
        </authorList>
    </citation>
    <scope>NUCLEOTIDE SEQUENCE [LARGE SCALE GENOMIC DNA]</scope>
    <source>
        <strain evidence="7">SpSt-106</strain>
    </source>
</reference>
<evidence type="ECO:0000256" key="6">
    <source>
        <dbReference type="ARBA" id="ARBA00024207"/>
    </source>
</evidence>
<keyword evidence="5" id="KW-0378">Hydrolase</keyword>
<dbReference type="GO" id="GO:0016787">
    <property type="term" value="F:hydrolase activity"/>
    <property type="evidence" value="ECO:0007669"/>
    <property type="project" value="UniProtKB-KW"/>
</dbReference>
<gene>
    <name evidence="7" type="ORF">ENM15_03795</name>
</gene>
<evidence type="ECO:0000313" key="7">
    <source>
        <dbReference type="EMBL" id="HHQ15923.1"/>
    </source>
</evidence>
<dbReference type="PANTHER" id="PTHR34139:SF1">
    <property type="entry name" value="RNASE MJ1380-RELATED"/>
    <property type="match status" value="1"/>
</dbReference>
<dbReference type="GO" id="GO:0110001">
    <property type="term" value="C:toxin-antitoxin complex"/>
    <property type="evidence" value="ECO:0007669"/>
    <property type="project" value="InterPro"/>
</dbReference>
<sequence>MTYEQFLEDEKTKDAVVRNLEVIGESAYKIPEEIREEFSHIPWTQIISLRNRLIHGYFSIDYRIVWEIIKTDIPKLKKNIELILQNLSIKI</sequence>
<proteinExistence type="inferred from homology"/>